<dbReference type="EMBL" id="UZAD01000844">
    <property type="protein sequence ID" value="VDN84471.1"/>
    <property type="molecule type" value="Genomic_DNA"/>
</dbReference>
<dbReference type="WBParaSite" id="BPAG_0000331501-mRNA-1">
    <property type="protein sequence ID" value="BPAG_0000331501-mRNA-1"/>
    <property type="gene ID" value="BPAG_0000331501"/>
</dbReference>
<protein>
    <submittedName>
        <fullName evidence="3">Four helix bundle protein</fullName>
    </submittedName>
</protein>
<evidence type="ECO:0000313" key="3">
    <source>
        <dbReference type="WBParaSite" id="BPAG_0000331501-mRNA-1"/>
    </source>
</evidence>
<evidence type="ECO:0000313" key="1">
    <source>
        <dbReference type="EMBL" id="VDN84471.1"/>
    </source>
</evidence>
<gene>
    <name evidence="1" type="ORF">BPAG_LOCUS3285</name>
</gene>
<keyword evidence="2" id="KW-1185">Reference proteome</keyword>
<evidence type="ECO:0000313" key="2">
    <source>
        <dbReference type="Proteomes" id="UP000278627"/>
    </source>
</evidence>
<reference evidence="3" key="1">
    <citation type="submission" date="2017-02" db="UniProtKB">
        <authorList>
            <consortium name="WormBaseParasite"/>
        </authorList>
    </citation>
    <scope>IDENTIFICATION</scope>
</reference>
<organism evidence="3">
    <name type="scientific">Brugia pahangi</name>
    <name type="common">Filarial nematode worm</name>
    <dbReference type="NCBI Taxonomy" id="6280"/>
    <lineage>
        <taxon>Eukaryota</taxon>
        <taxon>Metazoa</taxon>
        <taxon>Ecdysozoa</taxon>
        <taxon>Nematoda</taxon>
        <taxon>Chromadorea</taxon>
        <taxon>Rhabditida</taxon>
        <taxon>Spirurina</taxon>
        <taxon>Spiruromorpha</taxon>
        <taxon>Filarioidea</taxon>
        <taxon>Onchocercidae</taxon>
        <taxon>Brugia</taxon>
    </lineage>
</organism>
<proteinExistence type="predicted"/>
<name>A0A0N4T534_BRUPA</name>
<accession>A0A0N4T534</accession>
<dbReference type="AlphaFoldDB" id="A0A0N4T534"/>
<sequence>MAIIRAVVLSRMKSAALVKFTVSRNGFVSEKQGREGMKYHSRLLSGFVGSGVLLSKDINLKETFRSITALRMSEYLKEQYRKCHFWSVANNVVEVYDLLKKSELRPRAGAR</sequence>
<dbReference type="Proteomes" id="UP000278627">
    <property type="component" value="Unassembled WGS sequence"/>
</dbReference>
<reference evidence="1 2" key="2">
    <citation type="submission" date="2018-11" db="EMBL/GenBank/DDBJ databases">
        <authorList>
            <consortium name="Pathogen Informatics"/>
        </authorList>
    </citation>
    <scope>NUCLEOTIDE SEQUENCE [LARGE SCALE GENOMIC DNA]</scope>
</reference>